<dbReference type="EMBL" id="ML993607">
    <property type="protein sequence ID" value="KAF2163785.1"/>
    <property type="molecule type" value="Genomic_DNA"/>
</dbReference>
<evidence type="ECO:0000313" key="2">
    <source>
        <dbReference type="Proteomes" id="UP000799537"/>
    </source>
</evidence>
<accession>A0A6A6C9T4</accession>
<keyword evidence="2" id="KW-1185">Reference proteome</keyword>
<evidence type="ECO:0000313" key="1">
    <source>
        <dbReference type="EMBL" id="KAF2163785.1"/>
    </source>
</evidence>
<dbReference type="AlphaFoldDB" id="A0A6A6C9T4"/>
<name>A0A6A6C9T4_ZASCE</name>
<dbReference type="GeneID" id="54561169"/>
<dbReference type="RefSeq" id="XP_033664674.1">
    <property type="nucleotide sequence ID" value="XM_033807897.1"/>
</dbReference>
<organism evidence="1 2">
    <name type="scientific">Zasmidium cellare ATCC 36951</name>
    <dbReference type="NCBI Taxonomy" id="1080233"/>
    <lineage>
        <taxon>Eukaryota</taxon>
        <taxon>Fungi</taxon>
        <taxon>Dikarya</taxon>
        <taxon>Ascomycota</taxon>
        <taxon>Pezizomycotina</taxon>
        <taxon>Dothideomycetes</taxon>
        <taxon>Dothideomycetidae</taxon>
        <taxon>Mycosphaerellales</taxon>
        <taxon>Mycosphaerellaceae</taxon>
        <taxon>Zasmidium</taxon>
    </lineage>
</organism>
<gene>
    <name evidence="1" type="ORF">M409DRAFT_25967</name>
</gene>
<proteinExistence type="predicted"/>
<dbReference type="Proteomes" id="UP000799537">
    <property type="component" value="Unassembled WGS sequence"/>
</dbReference>
<sequence length="153" mass="16504">MCSQASPTTTSVQHIATDVQCPLMHFHIVLVVFTDITSDCIGSELSAHHTTTTPSFLFSTGSVSSKHLKTTTPSTMPSMAQYKRYSARVFDSFNSTATVTVTAPPAPSIPLRSPFDEAVRISKVSAQAFETQASWLHHAPPSFRISSASIKTS</sequence>
<reference evidence="1" key="1">
    <citation type="journal article" date="2020" name="Stud. Mycol.">
        <title>101 Dothideomycetes genomes: a test case for predicting lifestyles and emergence of pathogens.</title>
        <authorList>
            <person name="Haridas S."/>
            <person name="Albert R."/>
            <person name="Binder M."/>
            <person name="Bloem J."/>
            <person name="Labutti K."/>
            <person name="Salamov A."/>
            <person name="Andreopoulos B."/>
            <person name="Baker S."/>
            <person name="Barry K."/>
            <person name="Bills G."/>
            <person name="Bluhm B."/>
            <person name="Cannon C."/>
            <person name="Castanera R."/>
            <person name="Culley D."/>
            <person name="Daum C."/>
            <person name="Ezra D."/>
            <person name="Gonzalez J."/>
            <person name="Henrissat B."/>
            <person name="Kuo A."/>
            <person name="Liang C."/>
            <person name="Lipzen A."/>
            <person name="Lutzoni F."/>
            <person name="Magnuson J."/>
            <person name="Mondo S."/>
            <person name="Nolan M."/>
            <person name="Ohm R."/>
            <person name="Pangilinan J."/>
            <person name="Park H.-J."/>
            <person name="Ramirez L."/>
            <person name="Alfaro M."/>
            <person name="Sun H."/>
            <person name="Tritt A."/>
            <person name="Yoshinaga Y."/>
            <person name="Zwiers L.-H."/>
            <person name="Turgeon B."/>
            <person name="Goodwin S."/>
            <person name="Spatafora J."/>
            <person name="Crous P."/>
            <person name="Grigoriev I."/>
        </authorList>
    </citation>
    <scope>NUCLEOTIDE SEQUENCE</scope>
    <source>
        <strain evidence="1">ATCC 36951</strain>
    </source>
</reference>
<protein>
    <submittedName>
        <fullName evidence="1">Uncharacterized protein</fullName>
    </submittedName>
</protein>